<gene>
    <name evidence="2" type="ORF">LEP1GSC047_0272</name>
</gene>
<evidence type="ECO:0000313" key="3">
    <source>
        <dbReference type="Proteomes" id="UP000018719"/>
    </source>
</evidence>
<evidence type="ECO:0000259" key="1">
    <source>
        <dbReference type="Pfam" id="PF13472"/>
    </source>
</evidence>
<comment type="caution">
    <text evidence="2">The sequence shown here is derived from an EMBL/GenBank/DDBJ whole genome shotgun (WGS) entry which is preliminary data.</text>
</comment>
<evidence type="ECO:0000313" key="2">
    <source>
        <dbReference type="EMBL" id="EQA35958.1"/>
    </source>
</evidence>
<proteinExistence type="predicted"/>
<dbReference type="InterPro" id="IPR036514">
    <property type="entry name" value="SGNH_hydro_sf"/>
</dbReference>
<dbReference type="EMBL" id="AHMM02000024">
    <property type="protein sequence ID" value="EQA35958.1"/>
    <property type="molecule type" value="Genomic_DNA"/>
</dbReference>
<sequence>MAALAASKDPRKRIVVCMGDSITHGRVSYDYVNGLASDFDLEKFSFVNAGINSRLAYNLLQKVDDIIALEPDFITILIGTNDVKASLSAEESERYIKLWRLSEPPSKELFVSSLHNLIMKLRSETNAKIALISLPPLGEVLQSEPYLRSSEFSGEIRKIAEAERVSYLPLHEELDAILRSKAQNNIPEYRMDLPAMYIAIFLHYAMFQDWNSISDMRDLRFLTDNIHLNQRGADVVQKLIKKFLLE</sequence>
<dbReference type="Gene3D" id="3.40.50.1110">
    <property type="entry name" value="SGNH hydrolase"/>
    <property type="match status" value="1"/>
</dbReference>
<protein>
    <submittedName>
        <fullName evidence="2">GDSL-like protein</fullName>
    </submittedName>
</protein>
<dbReference type="STRING" id="1049790.LEP1GSC047_0272"/>
<dbReference type="InterPro" id="IPR051532">
    <property type="entry name" value="Ester_Hydrolysis_Enzymes"/>
</dbReference>
<dbReference type="SUPFAM" id="SSF52266">
    <property type="entry name" value="SGNH hydrolase"/>
    <property type="match status" value="1"/>
</dbReference>
<dbReference type="AlphaFoldDB" id="V6HBH1"/>
<dbReference type="Pfam" id="PF13472">
    <property type="entry name" value="Lipase_GDSL_2"/>
    <property type="match status" value="1"/>
</dbReference>
<dbReference type="GO" id="GO:0004622">
    <property type="term" value="F:phosphatidylcholine lysophospholipase activity"/>
    <property type="evidence" value="ECO:0007669"/>
    <property type="project" value="TreeGrafter"/>
</dbReference>
<organism evidence="2 3">
    <name type="scientific">Leptospira inadai serovar Lyme str. 10</name>
    <dbReference type="NCBI Taxonomy" id="1049790"/>
    <lineage>
        <taxon>Bacteria</taxon>
        <taxon>Pseudomonadati</taxon>
        <taxon>Spirochaetota</taxon>
        <taxon>Spirochaetia</taxon>
        <taxon>Leptospirales</taxon>
        <taxon>Leptospiraceae</taxon>
        <taxon>Leptospira</taxon>
    </lineage>
</organism>
<name>V6HBH1_9LEPT</name>
<feature type="domain" description="SGNH hydrolase-type esterase" evidence="1">
    <location>
        <begin position="17"/>
        <end position="175"/>
    </location>
</feature>
<dbReference type="PANTHER" id="PTHR30383">
    <property type="entry name" value="THIOESTERASE 1/PROTEASE 1/LYSOPHOSPHOLIPASE L1"/>
    <property type="match status" value="1"/>
</dbReference>
<dbReference type="InterPro" id="IPR013830">
    <property type="entry name" value="SGNH_hydro"/>
</dbReference>
<dbReference type="PANTHER" id="PTHR30383:SF5">
    <property type="entry name" value="SGNH HYDROLASE-TYPE ESTERASE DOMAIN-CONTAINING PROTEIN"/>
    <property type="match status" value="1"/>
</dbReference>
<dbReference type="Proteomes" id="UP000018719">
    <property type="component" value="Unassembled WGS sequence"/>
</dbReference>
<reference evidence="2 3" key="1">
    <citation type="submission" date="2013-05" db="EMBL/GenBank/DDBJ databases">
        <authorList>
            <person name="Harkins D.M."/>
            <person name="Durkin A.S."/>
            <person name="Brinkac L.M."/>
            <person name="Haft D.H."/>
            <person name="Selengut J.D."/>
            <person name="Sanka R."/>
            <person name="DePew J."/>
            <person name="Purushe J."/>
            <person name="Hartskeerl R.A."/>
            <person name="Ahmed A."/>
            <person name="van der Linden H."/>
            <person name="Goris M.G.A."/>
            <person name="Vinetz J.M."/>
            <person name="Sutton G.G."/>
            <person name="Nierman W.C."/>
            <person name="Fouts D.E."/>
        </authorList>
    </citation>
    <scope>NUCLEOTIDE SEQUENCE [LARGE SCALE GENOMIC DNA]</scope>
    <source>
        <strain evidence="2 3">10</strain>
    </source>
</reference>
<dbReference type="CDD" id="cd00229">
    <property type="entry name" value="SGNH_hydrolase"/>
    <property type="match status" value="1"/>
</dbReference>
<accession>V6HBH1</accession>